<dbReference type="CDD" id="cd06193">
    <property type="entry name" value="siderophore_interacting"/>
    <property type="match status" value="1"/>
</dbReference>
<gene>
    <name evidence="2" type="ORF">ACFQV2_18850</name>
</gene>
<keyword evidence="3" id="KW-1185">Reference proteome</keyword>
<dbReference type="PANTHER" id="PTHR30157">
    <property type="entry name" value="FERRIC REDUCTASE, NADPH-DEPENDENT"/>
    <property type="match status" value="1"/>
</dbReference>
<evidence type="ECO:0000259" key="1">
    <source>
        <dbReference type="PROSITE" id="PS51384"/>
    </source>
</evidence>
<dbReference type="Pfam" id="PF08021">
    <property type="entry name" value="FAD_binding_9"/>
    <property type="match status" value="1"/>
</dbReference>
<dbReference type="SUPFAM" id="SSF63380">
    <property type="entry name" value="Riboflavin synthase domain-like"/>
    <property type="match status" value="1"/>
</dbReference>
<evidence type="ECO:0000313" key="2">
    <source>
        <dbReference type="EMBL" id="MFC7615257.1"/>
    </source>
</evidence>
<dbReference type="InterPro" id="IPR017938">
    <property type="entry name" value="Riboflavin_synthase-like_b-brl"/>
</dbReference>
<evidence type="ECO:0000313" key="3">
    <source>
        <dbReference type="Proteomes" id="UP001596512"/>
    </source>
</evidence>
<dbReference type="Gene3D" id="3.40.50.80">
    <property type="entry name" value="Nucleotide-binding domain of ferredoxin-NADP reductase (FNR) module"/>
    <property type="match status" value="1"/>
</dbReference>
<dbReference type="InterPro" id="IPR039261">
    <property type="entry name" value="FNR_nucleotide-bd"/>
</dbReference>
<feature type="domain" description="FAD-binding FR-type" evidence="1">
    <location>
        <begin position="29"/>
        <end position="157"/>
    </location>
</feature>
<dbReference type="PANTHER" id="PTHR30157:SF0">
    <property type="entry name" value="NADPH-DEPENDENT FERRIC-CHELATE REDUCTASE"/>
    <property type="match status" value="1"/>
</dbReference>
<dbReference type="Gene3D" id="2.40.30.10">
    <property type="entry name" value="Translation factors"/>
    <property type="match status" value="1"/>
</dbReference>
<accession>A0ABW2TQP0</accession>
<name>A0ABW2TQP0_9PSEU</name>
<dbReference type="InterPro" id="IPR007037">
    <property type="entry name" value="SIP_rossman_dom"/>
</dbReference>
<proteinExistence type="predicted"/>
<dbReference type="EMBL" id="JBHTEY010000004">
    <property type="protein sequence ID" value="MFC7615257.1"/>
    <property type="molecule type" value="Genomic_DNA"/>
</dbReference>
<comment type="caution">
    <text evidence="2">The sequence shown here is derived from an EMBL/GenBank/DDBJ whole genome shotgun (WGS) entry which is preliminary data.</text>
</comment>
<dbReference type="InterPro" id="IPR039374">
    <property type="entry name" value="SIP_fam"/>
</dbReference>
<dbReference type="InterPro" id="IPR013113">
    <property type="entry name" value="SIP_FAD-bd"/>
</dbReference>
<dbReference type="PROSITE" id="PS51384">
    <property type="entry name" value="FAD_FR"/>
    <property type="match status" value="1"/>
</dbReference>
<dbReference type="InterPro" id="IPR017927">
    <property type="entry name" value="FAD-bd_FR_type"/>
</dbReference>
<dbReference type="SUPFAM" id="SSF52343">
    <property type="entry name" value="Ferredoxin reductase-like, C-terminal NADP-linked domain"/>
    <property type="match status" value="1"/>
</dbReference>
<dbReference type="Proteomes" id="UP001596512">
    <property type="component" value="Unassembled WGS sequence"/>
</dbReference>
<sequence length="276" mass="30150">MHKVDRLQMKVLEKVANLVVAPSRRREDPVQFTMRVAGVEQLSAHQRRVTFTAPEFADFAVTGPDEYFGLLIPHAGGGLHMPDATRINTRQAVQRVPEHLRPELRWYTVRAHRPAVAEIDVDFVIHEHVGPGTRWAAGARQGDEVGFRAGGSGYQPPTTPQVLVADEAALPALAAILESLPADVPDLRVYLEVEDGFAPSPIASAVQPVVVRHAGERGDAVIAALTEDPPVDAGFAWVCGEAGMVAKVRRHLLQECGLHRQQVLYSGYWKLGHARG</sequence>
<protein>
    <submittedName>
        <fullName evidence="2">Siderophore-interacting protein</fullName>
    </submittedName>
</protein>
<reference evidence="3" key="1">
    <citation type="journal article" date="2019" name="Int. J. Syst. Evol. Microbiol.">
        <title>The Global Catalogue of Microorganisms (GCM) 10K type strain sequencing project: providing services to taxonomists for standard genome sequencing and annotation.</title>
        <authorList>
            <consortium name="The Broad Institute Genomics Platform"/>
            <consortium name="The Broad Institute Genome Sequencing Center for Infectious Disease"/>
            <person name="Wu L."/>
            <person name="Ma J."/>
        </authorList>
    </citation>
    <scope>NUCLEOTIDE SEQUENCE [LARGE SCALE GENOMIC DNA]</scope>
    <source>
        <strain evidence="3">JCM 17695</strain>
    </source>
</reference>
<dbReference type="Pfam" id="PF04954">
    <property type="entry name" value="SIP"/>
    <property type="match status" value="1"/>
</dbReference>
<organism evidence="2 3">
    <name type="scientific">Actinokineospora soli</name>
    <dbReference type="NCBI Taxonomy" id="1048753"/>
    <lineage>
        <taxon>Bacteria</taxon>
        <taxon>Bacillati</taxon>
        <taxon>Actinomycetota</taxon>
        <taxon>Actinomycetes</taxon>
        <taxon>Pseudonocardiales</taxon>
        <taxon>Pseudonocardiaceae</taxon>
        <taxon>Actinokineospora</taxon>
    </lineage>
</organism>